<feature type="transmembrane region" description="Helical" evidence="1">
    <location>
        <begin position="102"/>
        <end position="120"/>
    </location>
</feature>
<sequence length="128" mass="13623">MNRSQVLGDKFAIALSVLCLLHCLITPLVIIMPAIGGVIALDHGQFHEFMLFFVVPVGLVALGLGYRHHRSLVVLAGGLTGLSLLALAVLLGHDSLGGNGELILSVSGSLMIVLAHIQNFRHSRRLTV</sequence>
<keyword evidence="1" id="KW-1133">Transmembrane helix</keyword>
<evidence type="ECO:0000313" key="3">
    <source>
        <dbReference type="Proteomes" id="UP000176037"/>
    </source>
</evidence>
<dbReference type="Pfam" id="PF03203">
    <property type="entry name" value="MerC"/>
    <property type="match status" value="1"/>
</dbReference>
<accession>A0A1E8FBZ5</accession>
<feature type="transmembrane region" description="Helical" evidence="1">
    <location>
        <begin position="46"/>
        <end position="65"/>
    </location>
</feature>
<dbReference type="GO" id="GO:0015097">
    <property type="term" value="F:mercury ion transmembrane transporter activity"/>
    <property type="evidence" value="ECO:0007669"/>
    <property type="project" value="InterPro"/>
</dbReference>
<dbReference type="InterPro" id="IPR004891">
    <property type="entry name" value="Mercury-R_MerC"/>
</dbReference>
<feature type="transmembrane region" description="Helical" evidence="1">
    <location>
        <begin position="12"/>
        <end position="40"/>
    </location>
</feature>
<evidence type="ECO:0000313" key="2">
    <source>
        <dbReference type="EMBL" id="OFI33457.1"/>
    </source>
</evidence>
<dbReference type="STRING" id="1856405.BFC17_04140"/>
<dbReference type="EMBL" id="MJIC01000015">
    <property type="protein sequence ID" value="OFI33457.1"/>
    <property type="molecule type" value="Genomic_DNA"/>
</dbReference>
<comment type="caution">
    <text evidence="2">The sequence shown here is derived from an EMBL/GenBank/DDBJ whole genome shotgun (WGS) entry which is preliminary data.</text>
</comment>
<proteinExistence type="predicted"/>
<keyword evidence="1" id="KW-0472">Membrane</keyword>
<keyword evidence="3" id="KW-1185">Reference proteome</keyword>
<keyword evidence="1" id="KW-0812">Transmembrane</keyword>
<dbReference type="AlphaFoldDB" id="A0A1E8FBZ5"/>
<name>A0A1E8FBZ5_9ALTE</name>
<evidence type="ECO:0008006" key="4">
    <source>
        <dbReference type="Google" id="ProtNLM"/>
    </source>
</evidence>
<evidence type="ECO:0000256" key="1">
    <source>
        <dbReference type="SAM" id="Phobius"/>
    </source>
</evidence>
<dbReference type="Proteomes" id="UP000176037">
    <property type="component" value="Unassembled WGS sequence"/>
</dbReference>
<dbReference type="GO" id="GO:0016020">
    <property type="term" value="C:membrane"/>
    <property type="evidence" value="ECO:0007669"/>
    <property type="project" value="InterPro"/>
</dbReference>
<feature type="transmembrane region" description="Helical" evidence="1">
    <location>
        <begin position="72"/>
        <end position="90"/>
    </location>
</feature>
<organism evidence="2 3">
    <name type="scientific">Alteromonas lipolytica</name>
    <dbReference type="NCBI Taxonomy" id="1856405"/>
    <lineage>
        <taxon>Bacteria</taxon>
        <taxon>Pseudomonadati</taxon>
        <taxon>Pseudomonadota</taxon>
        <taxon>Gammaproteobacteria</taxon>
        <taxon>Alteromonadales</taxon>
        <taxon>Alteromonadaceae</taxon>
        <taxon>Alteromonas/Salinimonas group</taxon>
        <taxon>Alteromonas</taxon>
    </lineage>
</organism>
<dbReference type="RefSeq" id="WP_070177833.1">
    <property type="nucleotide sequence ID" value="NZ_BMJR01000002.1"/>
</dbReference>
<gene>
    <name evidence="2" type="ORF">BFC17_04140</name>
</gene>
<reference evidence="2 3" key="1">
    <citation type="submission" date="2016-09" db="EMBL/GenBank/DDBJ databases">
        <title>Alteromonas lipolytica, a new species isolated from sea water.</title>
        <authorList>
            <person name="Wu Y.-H."/>
            <person name="Cheng H."/>
            <person name="Xu X.-W."/>
        </authorList>
    </citation>
    <scope>NUCLEOTIDE SEQUENCE [LARGE SCALE GENOMIC DNA]</scope>
    <source>
        <strain evidence="2 3">JW12</strain>
    </source>
</reference>
<protein>
    <recommendedName>
        <fullName evidence="4">MerC mercury resistance protein</fullName>
    </recommendedName>
</protein>